<dbReference type="EMBL" id="AAMFVA010000004">
    <property type="protein sequence ID" value="EDG9352940.1"/>
    <property type="molecule type" value="Genomic_DNA"/>
</dbReference>
<dbReference type="Pfam" id="PF13245">
    <property type="entry name" value="AAA_19"/>
    <property type="match status" value="1"/>
</dbReference>
<evidence type="ECO:0000313" key="10">
    <source>
        <dbReference type="EMBL" id="HAF7259223.1"/>
    </source>
</evidence>
<accession>A0A3T2YLV5</accession>
<reference evidence="5" key="4">
    <citation type="submission" date="2018-07" db="EMBL/GenBank/DDBJ databases">
        <authorList>
            <consortium name="PulseNet: The National Subtyping Network for Foodborne Disease Surveillance"/>
            <person name="Tarr C.L."/>
            <person name="Trees E."/>
            <person name="Katz L.S."/>
            <person name="Carleton-Romer H.A."/>
            <person name="Stroika S."/>
            <person name="Kucerova Z."/>
            <person name="Roache K.F."/>
            <person name="Sabol A.L."/>
            <person name="Besser J."/>
            <person name="Gerner-Smidt P."/>
        </authorList>
    </citation>
    <scope>NUCLEOTIDE SEQUENCE</scope>
    <source>
        <strain evidence="6">PNUSAS001246</strain>
        <strain evidence="5">PNUSAS007980</strain>
        <strain evidence="8">PNUSAS011022</strain>
    </source>
</reference>
<reference evidence="7" key="5">
    <citation type="submission" date="2018-07" db="EMBL/GenBank/DDBJ databases">
        <authorList>
            <person name="Ashton P.M."/>
            <person name="Dallman T."/>
            <person name="Nair S."/>
            <person name="De Pinna E."/>
            <person name="Peters T."/>
            <person name="Grant K."/>
        </authorList>
    </citation>
    <scope>NUCLEOTIDE SEQUENCE</scope>
    <source>
        <strain evidence="7">116565</strain>
        <strain evidence="3">245122</strain>
        <strain evidence="9">333397</strain>
        <strain evidence="2">449454</strain>
    </source>
</reference>
<feature type="domain" description="NERD" evidence="1">
    <location>
        <begin position="15"/>
        <end position="123"/>
    </location>
</feature>
<dbReference type="Gene3D" id="3.40.50.300">
    <property type="entry name" value="P-loop containing nucleotide triphosphate hydrolases"/>
    <property type="match status" value="1"/>
</dbReference>
<dbReference type="InterPro" id="IPR027417">
    <property type="entry name" value="P-loop_NTPase"/>
</dbReference>
<proteinExistence type="predicted"/>
<reference evidence="4" key="6">
    <citation type="submission" date="2019-02" db="EMBL/GenBank/DDBJ databases">
        <authorList>
            <consortium name="GenomeTrakr network: Whole genome sequencing for foodborne pathogen traceback"/>
        </authorList>
    </citation>
    <scope>NUCLEOTIDE SEQUENCE</scope>
    <source>
        <strain evidence="4">FSIS11917443</strain>
    </source>
</reference>
<evidence type="ECO:0000259" key="1">
    <source>
        <dbReference type="Pfam" id="PF08378"/>
    </source>
</evidence>
<evidence type="ECO:0000313" key="7">
    <source>
        <dbReference type="EMBL" id="EDA8189003.1"/>
    </source>
</evidence>
<evidence type="ECO:0000313" key="8">
    <source>
        <dbReference type="EMBL" id="EDG9352940.1"/>
    </source>
</evidence>
<evidence type="ECO:0000313" key="12">
    <source>
        <dbReference type="Proteomes" id="UP000319682"/>
    </source>
</evidence>
<dbReference type="SUPFAM" id="SSF52540">
    <property type="entry name" value="P-loop containing nucleoside triphosphate hydrolases"/>
    <property type="match status" value="1"/>
</dbReference>
<dbReference type="EMBL" id="AALLIO010000046">
    <property type="protein sequence ID" value="EDA8189003.1"/>
    <property type="molecule type" value="Genomic_DNA"/>
</dbReference>
<sequence>MAKMIPSFGPQATESYGEVVLYKLIESQLSNDFTVIHSLPWLCSAIKEIDPHFAPTGEIDFLIIHKELGVLALEVKSGKYRVDGVTFVHLSTGNITSPIQQTRHNVHGLARWLGGNKELRLRIGYGLVFPDSDFTNQIFSAALVDISVTPNKSIAIDKGQIPSLGQRVIDIMNYWKDSLNVPVMSDAKTQKLISMLCPQYDGTPKWGTRVFFDNKIWLPLTNEQSEVVITACDRTRMLVTGWPGTGKTLIGIAIAREMVSRGMRVLVLTFNSLLAEYLTRQLDSDQAKCTVSTWHRLCVIARHQLGITTEQLNDDWFKTGCLDDIRMAIARGMIDNYDVLIIDECQALRPEWCRYLVEWFAGKKIIAFCDETQLFPFESGIDLLQLCDLLKIESPFLLTIALRTPKMITERLLSVRPTSYQLYSMREKEPETLKEVVFSTDWSLTELLEKLMHEGVMKKDIVALYKYNLPLLFETILIEYDIRTESVSRYRGLESPIIIILDADSMVDAELFCAYSRATTLVIAIYNPRAMGGKSAGKFQEQVLAIEENRDKLNEYHLTSLVCNIMRTHLGFKQFDIESINLSWHKAWGVWLVELNDLNGYESLWLDYLASNFKSPIFYWDKKSQFVFYSYNLNGNFPGDSSETTPLKLEHCDNCDTFVPYTIGLKSECIFCHGDTNTFYEKLNPDTIEGIIKYDTTILMKNNSIPINQLPISLAAFGARRYAEKKRGVAKDSLELPHGRILYRAALAFVQSRIIYHPKGTEIITVELATELFNKYNDIQLSLSLSQWKSIVSSAFSTCFQKGLLTKKSKGIYITSSN</sequence>
<evidence type="ECO:0000313" key="5">
    <source>
        <dbReference type="EMBL" id="ECU8394529.1"/>
    </source>
</evidence>
<reference evidence="10" key="3">
    <citation type="submission" date="2018-07" db="EMBL/GenBank/DDBJ databases">
        <authorList>
            <consortium name="NCBI Pathogen Detection Project"/>
        </authorList>
    </citation>
    <scope>NUCLEOTIDE SEQUENCE</scope>
    <source>
        <strain evidence="10">13-2237</strain>
    </source>
</reference>
<comment type="caution">
    <text evidence="7">The sequence shown here is derived from an EMBL/GenBank/DDBJ whole genome shotgun (WGS) entry which is preliminary data.</text>
</comment>
<reference evidence="11 12" key="2">
    <citation type="submission" date="2018-06" db="EMBL/GenBank/DDBJ databases">
        <title>Investigation of an outbreak of Salmonella Panama causing invasive infection in children in Taiwan.</title>
        <authorList>
            <person name="Feng Y."/>
            <person name="Chiu C.-H."/>
        </authorList>
    </citation>
    <scope>NUCLEOTIDE SEQUENCE [LARGE SCALE GENOMIC DNA]</scope>
    <source>
        <strain evidence="11 12">B79</strain>
    </source>
</reference>
<organism evidence="7">
    <name type="scientific">Salmonella enterica subsp. enterica serovar Panama</name>
    <dbReference type="NCBI Taxonomy" id="29472"/>
    <lineage>
        <taxon>Bacteria</taxon>
        <taxon>Pseudomonadati</taxon>
        <taxon>Pseudomonadota</taxon>
        <taxon>Gammaproteobacteria</taxon>
        <taxon>Enterobacterales</taxon>
        <taxon>Enterobacteriaceae</taxon>
        <taxon>Salmonella</taxon>
    </lineage>
</organism>
<dbReference type="Proteomes" id="UP000319682">
    <property type="component" value="Unassembled WGS sequence"/>
</dbReference>
<dbReference type="AlphaFoldDB" id="A0A3T2YLV5"/>
<evidence type="ECO:0000313" key="4">
    <source>
        <dbReference type="EMBL" id="ECB2720449.1"/>
    </source>
</evidence>
<protein>
    <submittedName>
        <fullName evidence="7">AAA family ATPase</fullName>
    </submittedName>
    <submittedName>
        <fullName evidence="2">DUF2075 domain-containing protein</fullName>
    </submittedName>
    <submittedName>
        <fullName evidence="9">Nuclease</fullName>
    </submittedName>
</protein>
<dbReference type="EMBL" id="DAAWCK010000045">
    <property type="protein sequence ID" value="HAF7259223.1"/>
    <property type="molecule type" value="Genomic_DNA"/>
</dbReference>
<evidence type="ECO:0000313" key="6">
    <source>
        <dbReference type="EMBL" id="ECX6035418.1"/>
    </source>
</evidence>
<evidence type="ECO:0000313" key="11">
    <source>
        <dbReference type="EMBL" id="TRS98885.1"/>
    </source>
</evidence>
<name>A0A3T2YLV5_SALET</name>
<dbReference type="EMBL" id="QLHR01000003">
    <property type="protein sequence ID" value="TRS98885.1"/>
    <property type="molecule type" value="Genomic_DNA"/>
</dbReference>
<dbReference type="Pfam" id="PF08378">
    <property type="entry name" value="NERD"/>
    <property type="match status" value="1"/>
</dbReference>
<gene>
    <name evidence="7" type="ORF">A4I59_19835</name>
    <name evidence="6" type="ORF">ATT75_22165</name>
    <name evidence="8" type="ORF">B9668_11175</name>
    <name evidence="5" type="ORF">BZZ78_04690</name>
    <name evidence="9" type="ORF">CC707_10240</name>
    <name evidence="11" type="ORF">DNP18_07220</name>
    <name evidence="2" type="ORF">DOI44_09570</name>
    <name evidence="3" type="ORF">DVF77_09830</name>
    <name evidence="4" type="ORF">EVY66_12915</name>
    <name evidence="10" type="ORF">G9X39_004006</name>
</gene>
<evidence type="ECO:0000313" key="9">
    <source>
        <dbReference type="EMBL" id="EDI0271507.1"/>
    </source>
</evidence>
<dbReference type="EMBL" id="AAHXAU010000009">
    <property type="protein sequence ID" value="ECB2720449.1"/>
    <property type="molecule type" value="Genomic_DNA"/>
</dbReference>
<evidence type="ECO:0000313" key="3">
    <source>
        <dbReference type="EMBL" id="EBY2811315.1"/>
    </source>
</evidence>
<dbReference type="EMBL" id="AAKRFC010000002">
    <property type="protein sequence ID" value="ECU8394529.1"/>
    <property type="molecule type" value="Genomic_DNA"/>
</dbReference>
<dbReference type="EMBL" id="AAMJPF010000011">
    <property type="protein sequence ID" value="EDI0271507.1"/>
    <property type="molecule type" value="Genomic_DNA"/>
</dbReference>
<dbReference type="EMBL" id="AAKZQX010000052">
    <property type="protein sequence ID" value="ECX6035418.1"/>
    <property type="molecule type" value="Genomic_DNA"/>
</dbReference>
<dbReference type="InterPro" id="IPR011528">
    <property type="entry name" value="NERD"/>
</dbReference>
<dbReference type="EMBL" id="AAGTPA010000009">
    <property type="protein sequence ID" value="EBR8433271.1"/>
    <property type="molecule type" value="Genomic_DNA"/>
</dbReference>
<reference evidence="10" key="1">
    <citation type="journal article" date="2018" name="Genome Biol.">
        <title>SKESA: strategic k-mer extension for scrupulous assemblies.</title>
        <authorList>
            <person name="Souvorov A."/>
            <person name="Agarwala R."/>
            <person name="Lipman D.J."/>
        </authorList>
    </citation>
    <scope>NUCLEOTIDE SEQUENCE</scope>
    <source>
        <strain evidence="10">13-2237</strain>
    </source>
</reference>
<evidence type="ECO:0000313" key="2">
    <source>
        <dbReference type="EMBL" id="EBR8433271.1"/>
    </source>
</evidence>
<dbReference type="Proteomes" id="UP000839597">
    <property type="component" value="Unassembled WGS sequence"/>
</dbReference>
<dbReference type="EMBL" id="AAHNRG010000010">
    <property type="protein sequence ID" value="EBY2811315.1"/>
    <property type="molecule type" value="Genomic_DNA"/>
</dbReference>